<evidence type="ECO:0000313" key="4">
    <source>
        <dbReference type="Proteomes" id="UP000287756"/>
    </source>
</evidence>
<dbReference type="RefSeq" id="WP_128526091.1">
    <property type="nucleotide sequence ID" value="NZ_CP026118.1"/>
</dbReference>
<protein>
    <submittedName>
        <fullName evidence="3">TlpA family protein disulfide reductase</fullName>
    </submittedName>
</protein>
<keyword evidence="1" id="KW-1015">Disulfide bond</keyword>
<reference evidence="3 4" key="1">
    <citation type="submission" date="2018-01" db="EMBL/GenBank/DDBJ databases">
        <title>The whole genome sequencing and assembly of Halobacillus litoralis ERB031 strain.</title>
        <authorList>
            <person name="Lee S.-J."/>
            <person name="Park M.-K."/>
            <person name="Kim J.-Y."/>
            <person name="Lee Y.-J."/>
            <person name="Yi H."/>
            <person name="Bahn Y.-S."/>
            <person name="Kim J.F."/>
            <person name="Lee D.-W."/>
        </authorList>
    </citation>
    <scope>NUCLEOTIDE SEQUENCE [LARGE SCALE GENOMIC DNA]</scope>
    <source>
        <strain evidence="3 4">ERB 031</strain>
    </source>
</reference>
<organism evidence="3 4">
    <name type="scientific">Halobacillus litoralis</name>
    <dbReference type="NCBI Taxonomy" id="45668"/>
    <lineage>
        <taxon>Bacteria</taxon>
        <taxon>Bacillati</taxon>
        <taxon>Bacillota</taxon>
        <taxon>Bacilli</taxon>
        <taxon>Bacillales</taxon>
        <taxon>Bacillaceae</taxon>
        <taxon>Halobacillus</taxon>
    </lineage>
</organism>
<proteinExistence type="predicted"/>
<dbReference type="InterPro" id="IPR050553">
    <property type="entry name" value="Thioredoxin_ResA/DsbE_sf"/>
</dbReference>
<evidence type="ECO:0000256" key="1">
    <source>
        <dbReference type="ARBA" id="ARBA00023157"/>
    </source>
</evidence>
<accession>A0A410MGK5</accession>
<dbReference type="PANTHER" id="PTHR42852:SF13">
    <property type="entry name" value="PROTEIN DIPZ"/>
    <property type="match status" value="1"/>
</dbReference>
<dbReference type="KEGG" id="hli:HLI_17190"/>
<dbReference type="EMBL" id="CP026118">
    <property type="protein sequence ID" value="QAS53820.1"/>
    <property type="molecule type" value="Genomic_DNA"/>
</dbReference>
<dbReference type="AlphaFoldDB" id="A0A410MGK5"/>
<dbReference type="GO" id="GO:0016491">
    <property type="term" value="F:oxidoreductase activity"/>
    <property type="evidence" value="ECO:0007669"/>
    <property type="project" value="InterPro"/>
</dbReference>
<dbReference type="SUPFAM" id="SSF52833">
    <property type="entry name" value="Thioredoxin-like"/>
    <property type="match status" value="1"/>
</dbReference>
<dbReference type="InterPro" id="IPR013766">
    <property type="entry name" value="Thioredoxin_domain"/>
</dbReference>
<dbReference type="OrthoDB" id="25753at2"/>
<dbReference type="InterPro" id="IPR000866">
    <property type="entry name" value="AhpC/TSA"/>
</dbReference>
<dbReference type="PANTHER" id="PTHR42852">
    <property type="entry name" value="THIOL:DISULFIDE INTERCHANGE PROTEIN DSBE"/>
    <property type="match status" value="1"/>
</dbReference>
<dbReference type="InterPro" id="IPR036249">
    <property type="entry name" value="Thioredoxin-like_sf"/>
</dbReference>
<dbReference type="CDD" id="cd02966">
    <property type="entry name" value="TlpA_like_family"/>
    <property type="match status" value="1"/>
</dbReference>
<dbReference type="GO" id="GO:0016209">
    <property type="term" value="F:antioxidant activity"/>
    <property type="evidence" value="ECO:0007669"/>
    <property type="project" value="InterPro"/>
</dbReference>
<dbReference type="Pfam" id="PF00578">
    <property type="entry name" value="AhpC-TSA"/>
    <property type="match status" value="1"/>
</dbReference>
<evidence type="ECO:0000313" key="3">
    <source>
        <dbReference type="EMBL" id="QAS53820.1"/>
    </source>
</evidence>
<feature type="domain" description="Thioredoxin" evidence="2">
    <location>
        <begin position="1"/>
        <end position="139"/>
    </location>
</feature>
<dbReference type="Gene3D" id="3.40.30.10">
    <property type="entry name" value="Glutaredoxin"/>
    <property type="match status" value="1"/>
</dbReference>
<sequence length="139" mass="15781">MKEQAPHFELPYITGESTYNLEDDIEKVIVLTFWTSWCPDCGKDLPKKEQLYSTVDHEKVKMVTINVSGRERDVKEGVEFAEKFLNQPTLVDEGRITYDLYACQGVPTTIIIDQQGNIHDRIGDQASFLDVVESLGALI</sequence>
<dbReference type="PROSITE" id="PS51352">
    <property type="entry name" value="THIOREDOXIN_2"/>
    <property type="match status" value="1"/>
</dbReference>
<dbReference type="Proteomes" id="UP000287756">
    <property type="component" value="Chromosome"/>
</dbReference>
<name>A0A410MGK5_9BACI</name>
<evidence type="ECO:0000259" key="2">
    <source>
        <dbReference type="PROSITE" id="PS51352"/>
    </source>
</evidence>
<gene>
    <name evidence="3" type="ORF">HLI_17190</name>
</gene>